<evidence type="ECO:0000313" key="2">
    <source>
        <dbReference type="EMBL" id="CAH1223198.1"/>
    </source>
</evidence>
<comment type="caution">
    <text evidence="2">The sequence shown here is derived from an EMBL/GenBank/DDBJ whole genome shotgun (WGS) entry which is preliminary data.</text>
</comment>
<evidence type="ECO:0000313" key="3">
    <source>
        <dbReference type="Proteomes" id="UP001153709"/>
    </source>
</evidence>
<sequence>MKLAYLLFIALVCLTAAASQTEHQKVGRIIEACQKELGSTVNEIQNINLGIVNPDAGKQVLCVHRKLETLDRNGDVIPDKFKQHIQAITGDENHRKEFQDKCGKTQGGNPEVKAINFDKCIQSVIAKIHA</sequence>
<protein>
    <submittedName>
        <fullName evidence="2">Uncharacterized protein</fullName>
    </submittedName>
</protein>
<name>A0A9P0GU65_DIABA</name>
<keyword evidence="3" id="KW-1185">Reference proteome</keyword>
<dbReference type="OrthoDB" id="6786723at2759"/>
<feature type="signal peptide" evidence="1">
    <location>
        <begin position="1"/>
        <end position="19"/>
    </location>
</feature>
<dbReference type="Pfam" id="PF01395">
    <property type="entry name" value="PBP_GOBP"/>
    <property type="match status" value="1"/>
</dbReference>
<dbReference type="GO" id="GO:0005549">
    <property type="term" value="F:odorant binding"/>
    <property type="evidence" value="ECO:0007669"/>
    <property type="project" value="InterPro"/>
</dbReference>
<dbReference type="AlphaFoldDB" id="A0A9P0GU65"/>
<dbReference type="CDD" id="cd23992">
    <property type="entry name" value="PBP_GOBP"/>
    <property type="match status" value="1"/>
</dbReference>
<dbReference type="SMART" id="SM00708">
    <property type="entry name" value="PhBP"/>
    <property type="match status" value="1"/>
</dbReference>
<keyword evidence="1" id="KW-0732">Signal</keyword>
<dbReference type="EMBL" id="CAKJVB030000001">
    <property type="protein sequence ID" value="CAH1223198.1"/>
    <property type="molecule type" value="Genomic_DNA"/>
</dbReference>
<dbReference type="InterPro" id="IPR006170">
    <property type="entry name" value="PBP/GOBP"/>
</dbReference>
<evidence type="ECO:0000256" key="1">
    <source>
        <dbReference type="SAM" id="SignalP"/>
    </source>
</evidence>
<dbReference type="Proteomes" id="UP001153709">
    <property type="component" value="Unassembled WGS sequence"/>
</dbReference>
<proteinExistence type="predicted"/>
<feature type="chain" id="PRO_5040195703" evidence="1">
    <location>
        <begin position="20"/>
        <end position="130"/>
    </location>
</feature>
<reference evidence="2" key="1">
    <citation type="submission" date="2022-01" db="EMBL/GenBank/DDBJ databases">
        <authorList>
            <person name="King R."/>
        </authorList>
    </citation>
    <scope>NUCLEOTIDE SEQUENCE</scope>
</reference>
<gene>
    <name evidence="2" type="ORF">DIABBA_LOCUS32</name>
</gene>
<dbReference type="Gene3D" id="1.10.238.20">
    <property type="entry name" value="Pheromone/general odorant binding protein domain"/>
    <property type="match status" value="1"/>
</dbReference>
<accession>A0A9P0GU65</accession>
<dbReference type="SUPFAM" id="SSF47565">
    <property type="entry name" value="Insect pheromone/odorant-binding proteins"/>
    <property type="match status" value="1"/>
</dbReference>
<dbReference type="InterPro" id="IPR036728">
    <property type="entry name" value="PBP_GOBP_sf"/>
</dbReference>
<organism evidence="2 3">
    <name type="scientific">Diabrotica balteata</name>
    <name type="common">Banded cucumber beetle</name>
    <dbReference type="NCBI Taxonomy" id="107213"/>
    <lineage>
        <taxon>Eukaryota</taxon>
        <taxon>Metazoa</taxon>
        <taxon>Ecdysozoa</taxon>
        <taxon>Arthropoda</taxon>
        <taxon>Hexapoda</taxon>
        <taxon>Insecta</taxon>
        <taxon>Pterygota</taxon>
        <taxon>Neoptera</taxon>
        <taxon>Endopterygota</taxon>
        <taxon>Coleoptera</taxon>
        <taxon>Polyphaga</taxon>
        <taxon>Cucujiformia</taxon>
        <taxon>Chrysomeloidea</taxon>
        <taxon>Chrysomelidae</taxon>
        <taxon>Galerucinae</taxon>
        <taxon>Diabroticina</taxon>
        <taxon>Diabroticites</taxon>
        <taxon>Diabrotica</taxon>
    </lineage>
</organism>